<dbReference type="InterPro" id="IPR001633">
    <property type="entry name" value="EAL_dom"/>
</dbReference>
<gene>
    <name evidence="2" type="ORF">FHS74_003379</name>
</gene>
<dbReference type="PROSITE" id="PS50883">
    <property type="entry name" value="EAL"/>
    <property type="match status" value="1"/>
</dbReference>
<dbReference type="Gene3D" id="3.20.20.450">
    <property type="entry name" value="EAL domain"/>
    <property type="match status" value="1"/>
</dbReference>
<dbReference type="SMART" id="SM00052">
    <property type="entry name" value="EAL"/>
    <property type="match status" value="1"/>
</dbReference>
<sequence>MTCEACLEGTELPFSFSMAFQPIVDLSSRSIFAYEALVRGPDGQSAASVLGQVDAGNRYAFDQACRVKAIELAARLGLPATSAKLSINFMPAAVYRPENCLRTTLRTSRRVGMPLDRLMFEVTENEPVQDPAHLLGIFQEYQRQGFISAIDDFGAGYAGLNLLAKFQPQVIKLDMELTRDIHERFVARTIVSAILQVCRTLNITTIAEGVETEAELQALRDMGMTLFQGYLFARPGFEALPMPVGL</sequence>
<dbReference type="PANTHER" id="PTHR33121">
    <property type="entry name" value="CYCLIC DI-GMP PHOSPHODIESTERASE PDEF"/>
    <property type="match status" value="1"/>
</dbReference>
<proteinExistence type="predicted"/>
<organism evidence="2 3">
    <name type="scientific">Nitrospirillum iridis</name>
    <dbReference type="NCBI Taxonomy" id="765888"/>
    <lineage>
        <taxon>Bacteria</taxon>
        <taxon>Pseudomonadati</taxon>
        <taxon>Pseudomonadota</taxon>
        <taxon>Alphaproteobacteria</taxon>
        <taxon>Rhodospirillales</taxon>
        <taxon>Azospirillaceae</taxon>
        <taxon>Nitrospirillum</taxon>
    </lineage>
</organism>
<dbReference type="GO" id="GO:0071111">
    <property type="term" value="F:cyclic-guanylate-specific phosphodiesterase activity"/>
    <property type="evidence" value="ECO:0007669"/>
    <property type="project" value="InterPro"/>
</dbReference>
<evidence type="ECO:0000259" key="1">
    <source>
        <dbReference type="PROSITE" id="PS50883"/>
    </source>
</evidence>
<name>A0A7X0EF89_9PROT</name>
<dbReference type="CDD" id="cd01948">
    <property type="entry name" value="EAL"/>
    <property type="match status" value="1"/>
</dbReference>
<dbReference type="InterPro" id="IPR035919">
    <property type="entry name" value="EAL_sf"/>
</dbReference>
<dbReference type="Pfam" id="PF00563">
    <property type="entry name" value="EAL"/>
    <property type="match status" value="1"/>
</dbReference>
<dbReference type="SUPFAM" id="SSF141868">
    <property type="entry name" value="EAL domain-like"/>
    <property type="match status" value="1"/>
</dbReference>
<reference evidence="2 3" key="1">
    <citation type="submission" date="2020-08" db="EMBL/GenBank/DDBJ databases">
        <title>Genomic Encyclopedia of Type Strains, Phase IV (KMG-IV): sequencing the most valuable type-strain genomes for metagenomic binning, comparative biology and taxonomic classification.</title>
        <authorList>
            <person name="Goeker M."/>
        </authorList>
    </citation>
    <scope>NUCLEOTIDE SEQUENCE [LARGE SCALE GENOMIC DNA]</scope>
    <source>
        <strain evidence="2 3">DSM 22198</strain>
    </source>
</reference>
<dbReference type="Proteomes" id="UP000539175">
    <property type="component" value="Unassembled WGS sequence"/>
</dbReference>
<dbReference type="RefSeq" id="WP_184802589.1">
    <property type="nucleotide sequence ID" value="NZ_JACIIZ010000009.1"/>
</dbReference>
<dbReference type="InterPro" id="IPR050706">
    <property type="entry name" value="Cyclic-di-GMP_PDE-like"/>
</dbReference>
<dbReference type="PANTHER" id="PTHR33121:SF15">
    <property type="entry name" value="BLUE LIGHT- AND TEMPERATURE-REGULATED ANTIREPRESSOR BLUF"/>
    <property type="match status" value="1"/>
</dbReference>
<comment type="caution">
    <text evidence="2">The sequence shown here is derived from an EMBL/GenBank/DDBJ whole genome shotgun (WGS) entry which is preliminary data.</text>
</comment>
<protein>
    <submittedName>
        <fullName evidence="2">EAL domain-containing protein (Putative c-di-GMP-specific phosphodiesterase class I)</fullName>
    </submittedName>
</protein>
<evidence type="ECO:0000313" key="2">
    <source>
        <dbReference type="EMBL" id="MBB6252811.1"/>
    </source>
</evidence>
<feature type="domain" description="EAL" evidence="1">
    <location>
        <begin position="1"/>
        <end position="246"/>
    </location>
</feature>
<evidence type="ECO:0000313" key="3">
    <source>
        <dbReference type="Proteomes" id="UP000539175"/>
    </source>
</evidence>
<dbReference type="AlphaFoldDB" id="A0A7X0EF89"/>
<dbReference type="EMBL" id="JACIIZ010000009">
    <property type="protein sequence ID" value="MBB6252811.1"/>
    <property type="molecule type" value="Genomic_DNA"/>
</dbReference>
<accession>A0A7X0EF89</accession>
<keyword evidence="3" id="KW-1185">Reference proteome</keyword>